<reference evidence="3" key="2">
    <citation type="submission" date="2024-04" db="EMBL/GenBank/DDBJ databases">
        <authorList>
            <person name="Chen Y."/>
            <person name="Shah S."/>
            <person name="Dougan E. K."/>
            <person name="Thang M."/>
            <person name="Chan C."/>
        </authorList>
    </citation>
    <scope>NUCLEOTIDE SEQUENCE [LARGE SCALE GENOMIC DNA]</scope>
</reference>
<dbReference type="OrthoDB" id="482670at2759"/>
<evidence type="ECO:0000313" key="4">
    <source>
        <dbReference type="Proteomes" id="UP001152797"/>
    </source>
</evidence>
<dbReference type="EMBL" id="CAMXCT020004001">
    <property type="protein sequence ID" value="CAL1160622.1"/>
    <property type="molecule type" value="Genomic_DNA"/>
</dbReference>
<feature type="compositionally biased region" description="Low complexity" evidence="1">
    <location>
        <begin position="503"/>
        <end position="517"/>
    </location>
</feature>
<dbReference type="Proteomes" id="UP001152797">
    <property type="component" value="Unassembled WGS sequence"/>
</dbReference>
<feature type="region of interest" description="Disordered" evidence="1">
    <location>
        <begin position="331"/>
        <end position="572"/>
    </location>
</feature>
<feature type="compositionally biased region" description="Basic residues" evidence="1">
    <location>
        <begin position="348"/>
        <end position="363"/>
    </location>
</feature>
<feature type="compositionally biased region" description="Basic residues" evidence="1">
    <location>
        <begin position="674"/>
        <end position="687"/>
    </location>
</feature>
<comment type="caution">
    <text evidence="2">The sequence shown here is derived from an EMBL/GenBank/DDBJ whole genome shotgun (WGS) entry which is preliminary data.</text>
</comment>
<proteinExistence type="predicted"/>
<feature type="compositionally biased region" description="Basic and acidic residues" evidence="1">
    <location>
        <begin position="650"/>
        <end position="673"/>
    </location>
</feature>
<reference evidence="2" key="1">
    <citation type="submission" date="2022-10" db="EMBL/GenBank/DDBJ databases">
        <authorList>
            <person name="Chen Y."/>
            <person name="Dougan E. K."/>
            <person name="Chan C."/>
            <person name="Rhodes N."/>
            <person name="Thang M."/>
        </authorList>
    </citation>
    <scope>NUCLEOTIDE SEQUENCE</scope>
</reference>
<sequence length="734" mass="80849">MEKQIEASQRFLRGLRSLASFEEVRSRQYRHLRGVIEKAPLVSTACVADLVSSLDASVWEHAQIEELKALLADKLGEVGKERRAMQDYVCLPLYLDQSVWNMLQTTSEQGERFERLCRHAIALGMRCPSEYSIAALVWLAACAFRLQDLTDVEKQKMLRDWKPKLKRWLQGLQEPAAYLQVLPAVVENYPAALLAKAYPAGFVPYTPPGWSYEHYEQMVRRYPLRHRKNADTVPTATSEGRGFFEMGRLLAGFAEANAFGRQGSVASVSSHASIADDALPRVEVQPSAIAAVPQPKVAPPLLALEDAPVASVSHTVAPASAAQELEKLRAELPGREGPEASTAAMKRPAARRQASKAKPKKKATACQSGSAGSKPGSARSQKKAEEMKGSAGSEPGSARSQKKAKKMKGSAGSKTEAASTKAVKNKVLKRPAAATGMSEGSMSKSEIRERLLAKVPQKLQKAYKDGCHTPDDDSEEESITEEEGPPSPRYPAAMPKVPPAPPAASRARGASVAPVAVRGRRKGDAESSDSVSEAPARRHVPDRFDSDVSSSPPKPGPSRPASPERKAFGGWWRPMGRHKSWGTQDCPICWNEVGNSNSALDQHQRTSLTCLQWQRYNRGGLSWNEALQSAVRCKARREARAIAASAKVDVPVEHGKGHPRELGEDRTHETGEGHKRRKRKSKKKKRPVTPSPEVERKRHRDHRPPSSDTDEPKRRREHKRPRQLVINLPDHIRL</sequence>
<evidence type="ECO:0000256" key="1">
    <source>
        <dbReference type="SAM" id="MobiDB-lite"/>
    </source>
</evidence>
<evidence type="ECO:0000313" key="2">
    <source>
        <dbReference type="EMBL" id="CAI4007247.1"/>
    </source>
</evidence>
<name>A0A9P1DD30_9DINO</name>
<dbReference type="EMBL" id="CAMXCT010004001">
    <property type="protein sequence ID" value="CAI4007247.1"/>
    <property type="molecule type" value="Genomic_DNA"/>
</dbReference>
<keyword evidence="4" id="KW-1185">Reference proteome</keyword>
<accession>A0A9P1DD30</accession>
<organism evidence="2">
    <name type="scientific">Cladocopium goreaui</name>
    <dbReference type="NCBI Taxonomy" id="2562237"/>
    <lineage>
        <taxon>Eukaryota</taxon>
        <taxon>Sar</taxon>
        <taxon>Alveolata</taxon>
        <taxon>Dinophyceae</taxon>
        <taxon>Suessiales</taxon>
        <taxon>Symbiodiniaceae</taxon>
        <taxon>Cladocopium</taxon>
    </lineage>
</organism>
<gene>
    <name evidence="2" type="ORF">C1SCF055_LOCUS32812</name>
</gene>
<feature type="compositionally biased region" description="Acidic residues" evidence="1">
    <location>
        <begin position="472"/>
        <end position="484"/>
    </location>
</feature>
<feature type="compositionally biased region" description="Basic and acidic residues" evidence="1">
    <location>
        <begin position="535"/>
        <end position="546"/>
    </location>
</feature>
<evidence type="ECO:0000313" key="3">
    <source>
        <dbReference type="EMBL" id="CAL1160622.1"/>
    </source>
</evidence>
<feature type="compositionally biased region" description="Basic and acidic residues" evidence="1">
    <location>
        <begin position="462"/>
        <end position="471"/>
    </location>
</feature>
<dbReference type="EMBL" id="CAMXCT030004001">
    <property type="protein sequence ID" value="CAL4794559.1"/>
    <property type="molecule type" value="Genomic_DNA"/>
</dbReference>
<dbReference type="AlphaFoldDB" id="A0A9P1DD30"/>
<feature type="region of interest" description="Disordered" evidence="1">
    <location>
        <begin position="648"/>
        <end position="734"/>
    </location>
</feature>
<protein>
    <submittedName>
        <fullName evidence="2">Uncharacterized protein</fullName>
    </submittedName>
</protein>